<dbReference type="GO" id="GO:0005506">
    <property type="term" value="F:iron ion binding"/>
    <property type="evidence" value="ECO:0007669"/>
    <property type="project" value="InterPro"/>
</dbReference>
<keyword evidence="7" id="KW-0560">Oxidoreductase</keyword>
<gene>
    <name evidence="7" type="ORF">LNAT_P1682</name>
</gene>
<comment type="caution">
    <text evidence="7">The sequence shown here is derived from an EMBL/GenBank/DDBJ whole genome shotgun (WGS) entry which is preliminary data.</text>
</comment>
<dbReference type="InterPro" id="IPR002742">
    <property type="entry name" value="Desulfoferrodoxin_Fe-bd_dom"/>
</dbReference>
<keyword evidence="4" id="KW-0249">Electron transport</keyword>
<dbReference type="RefSeq" id="WP_096260210.1">
    <property type="nucleotide sequence ID" value="NZ_BDME01000007.1"/>
</dbReference>
<keyword evidence="8" id="KW-1185">Reference proteome</keyword>
<evidence type="ECO:0000313" key="8">
    <source>
        <dbReference type="Proteomes" id="UP000217944"/>
    </source>
</evidence>
<keyword evidence="3" id="KW-0479">Metal-binding</keyword>
<dbReference type="Gene3D" id="2.60.40.730">
    <property type="entry name" value="SOR catalytic domain"/>
    <property type="match status" value="1"/>
</dbReference>
<dbReference type="SUPFAM" id="SSF49367">
    <property type="entry name" value="Superoxide reductase-like"/>
    <property type="match status" value="1"/>
</dbReference>
<evidence type="ECO:0000256" key="3">
    <source>
        <dbReference type="ARBA" id="ARBA00022723"/>
    </source>
</evidence>
<protein>
    <submittedName>
        <fullName evidence="7">Superoxide reductase</fullName>
        <ecNumber evidence="7">1.15.1.2</ecNumber>
    </submittedName>
</protein>
<evidence type="ECO:0000313" key="7">
    <source>
        <dbReference type="EMBL" id="GAX88386.1"/>
    </source>
</evidence>
<name>A0A292YHG4_9BACT</name>
<evidence type="ECO:0000259" key="6">
    <source>
        <dbReference type="Pfam" id="PF01880"/>
    </source>
</evidence>
<dbReference type="OrthoDB" id="9814936at2"/>
<sequence>MPKIHQVDDLSKDLVNKHAPFVICEDNAKKGEPFKVTVKVGQDLCHPADADHYIAYVQLWDGEVLLAQTNLTPNYAGGQCEKVQVDFYIVPTKSKLKLTAMSYCTKHGLWESEAKEVIVSE</sequence>
<accession>A0A292YHG4</accession>
<evidence type="ECO:0000256" key="2">
    <source>
        <dbReference type="ARBA" id="ARBA00022448"/>
    </source>
</evidence>
<dbReference type="NCBIfam" id="TIGR00332">
    <property type="entry name" value="neela_ferrous"/>
    <property type="match status" value="1"/>
</dbReference>
<dbReference type="EC" id="1.15.1.2" evidence="7"/>
<dbReference type="Pfam" id="PF01880">
    <property type="entry name" value="Desulfoferrodox"/>
    <property type="match status" value="1"/>
</dbReference>
<evidence type="ECO:0000256" key="1">
    <source>
        <dbReference type="ARBA" id="ARBA00005941"/>
    </source>
</evidence>
<dbReference type="Proteomes" id="UP000217944">
    <property type="component" value="Unassembled WGS sequence"/>
</dbReference>
<evidence type="ECO:0000256" key="5">
    <source>
        <dbReference type="ARBA" id="ARBA00023004"/>
    </source>
</evidence>
<dbReference type="InterPro" id="IPR036073">
    <property type="entry name" value="Desulfoferrodoxin_Fe-bd_dom_sf"/>
</dbReference>
<keyword evidence="2" id="KW-0813">Transport</keyword>
<dbReference type="GO" id="GO:0050605">
    <property type="term" value="F:superoxide reductase activity"/>
    <property type="evidence" value="ECO:0007669"/>
    <property type="project" value="UniProtKB-EC"/>
</dbReference>
<dbReference type="AlphaFoldDB" id="A0A292YHG4"/>
<feature type="domain" description="Desulfoferrodoxin ferrous iron-binding" evidence="6">
    <location>
        <begin position="13"/>
        <end position="113"/>
    </location>
</feature>
<proteinExistence type="inferred from homology"/>
<reference evidence="7 8" key="1">
    <citation type="journal article" date="2017" name="Syst. Appl. Microbiol.">
        <title>Lebetimonas natsushimae sp. nov., a novel strictly anaerobic, moderately thermophilic chemoautotroph isolated from a deep-sea hydrothermal vent polychaete nest in the Mid-Okinawa Trough.</title>
        <authorList>
            <person name="Nagata R."/>
            <person name="Takaki Y."/>
            <person name="Tame A."/>
            <person name="Nunoura T."/>
            <person name="Muto H."/>
            <person name="Mino S."/>
            <person name="Sawayama S."/>
            <person name="Takai K."/>
            <person name="Nakagawa S."/>
        </authorList>
    </citation>
    <scope>NUCLEOTIDE SEQUENCE [LARGE SCALE GENOMIC DNA]</scope>
    <source>
        <strain evidence="7 8">HS1857</strain>
    </source>
</reference>
<dbReference type="PANTHER" id="PTHR36541">
    <property type="entry name" value="SUPEROXIDE REDUCTASE-RELATED"/>
    <property type="match status" value="1"/>
</dbReference>
<organism evidence="7 8">
    <name type="scientific">Lebetimonas natsushimae</name>
    <dbReference type="NCBI Taxonomy" id="1936991"/>
    <lineage>
        <taxon>Bacteria</taxon>
        <taxon>Pseudomonadati</taxon>
        <taxon>Campylobacterota</taxon>
        <taxon>Epsilonproteobacteria</taxon>
        <taxon>Nautiliales</taxon>
        <taxon>Nautiliaceae</taxon>
        <taxon>Lebetimonas</taxon>
    </lineage>
</organism>
<keyword evidence="5" id="KW-0408">Iron</keyword>
<evidence type="ECO:0000256" key="4">
    <source>
        <dbReference type="ARBA" id="ARBA00022982"/>
    </source>
</evidence>
<dbReference type="PANTHER" id="PTHR36541:SF1">
    <property type="entry name" value="SUPEROXIDE REDUCTASE-RELATED"/>
    <property type="match status" value="1"/>
</dbReference>
<dbReference type="InterPro" id="IPR051233">
    <property type="entry name" value="Desulfoferrodoxin_SOR"/>
</dbReference>
<dbReference type="EMBL" id="BDME01000007">
    <property type="protein sequence ID" value="GAX88386.1"/>
    <property type="molecule type" value="Genomic_DNA"/>
</dbReference>
<comment type="similarity">
    <text evidence="1">Belongs to the desulfoferrodoxin family.</text>
</comment>